<evidence type="ECO:0000313" key="2">
    <source>
        <dbReference type="EMBL" id="AIA56418.1"/>
    </source>
</evidence>
<evidence type="ECO:0000313" key="3">
    <source>
        <dbReference type="Proteomes" id="UP000005522"/>
    </source>
</evidence>
<reference evidence="2 3" key="1">
    <citation type="journal article" date="2009" name="J. Bacteriol.">
        <title>Draft genome sequence of the extremely acidophilic bacterium Acidithiobacillus caldus ATCC 51756 reveals metabolic versatility in the genus Acidithiobacillus.</title>
        <authorList>
            <person name="Valdes J."/>
            <person name="Quatrini R."/>
            <person name="Hallberg K."/>
            <person name="Dopson M."/>
            <person name="Valenzuela P.D."/>
            <person name="Holmes D.S."/>
        </authorList>
    </citation>
    <scope>NUCLEOTIDE SEQUENCE [LARGE SCALE GENOMIC DNA]</scope>
    <source>
        <strain evidence="3">ATCC 51756 / DSM 8584 / KU</strain>
    </source>
</reference>
<accession>A0A059ZY90</accession>
<dbReference type="EMBL" id="CP005986">
    <property type="protein sequence ID" value="AIA56418.1"/>
    <property type="molecule type" value="Genomic_DNA"/>
</dbReference>
<feature type="chain" id="PRO_5001585507" evidence="1">
    <location>
        <begin position="39"/>
        <end position="246"/>
    </location>
</feature>
<dbReference type="RefSeq" id="WP_004869271.1">
    <property type="nucleotide sequence ID" value="NZ_CP005986.1"/>
</dbReference>
<gene>
    <name evidence="2" type="ORF">Acaty_c2574</name>
</gene>
<name>A0A059ZY90_ACICK</name>
<dbReference type="HOGENOM" id="CLU_1127163_0_0_6"/>
<dbReference type="AlphaFoldDB" id="A0A059ZY90"/>
<protein>
    <submittedName>
        <fullName evidence="2">Uncharacterized protein</fullName>
    </submittedName>
</protein>
<dbReference type="KEGG" id="acz:Acaty_c2574"/>
<feature type="signal peptide" evidence="1">
    <location>
        <begin position="1"/>
        <end position="38"/>
    </location>
</feature>
<evidence type="ECO:0000256" key="1">
    <source>
        <dbReference type="SAM" id="SignalP"/>
    </source>
</evidence>
<dbReference type="Proteomes" id="UP000005522">
    <property type="component" value="Chromosome"/>
</dbReference>
<organism evidence="2 3">
    <name type="scientific">Acidithiobacillus caldus (strain ATCC 51756 / DSM 8584 / KU)</name>
    <dbReference type="NCBI Taxonomy" id="637389"/>
    <lineage>
        <taxon>Bacteria</taxon>
        <taxon>Pseudomonadati</taxon>
        <taxon>Pseudomonadota</taxon>
        <taxon>Acidithiobacillia</taxon>
        <taxon>Acidithiobacillales</taxon>
        <taxon>Acidithiobacillaceae</taxon>
        <taxon>Acidithiobacillus</taxon>
    </lineage>
</organism>
<keyword evidence="1" id="KW-0732">Signal</keyword>
<proteinExistence type="predicted"/>
<sequence length="246" mass="27301">MGTKKANDVLTRGWRRARFARFALFSAFIIIVSPPAHGADGGDDGGWRPSIPLPPLIRTIIAHPKDAAAIRKLVAGEWRVIATYGFEVLAKDAPQEVLGKTGRIVLEGKDPKVLMSEYGTEGCTPAKPAADLSRWEPLEIPPRGYSQTGWSVTGAYLADGDTSLEEFKKGRLKTWNGKPLSREQLKALEPLFRPDTDRKEDSQWLLIGFANRCAGKGHLVRLLEPTRGGMLVQYYVDGFLIYERVR</sequence>